<feature type="domain" description="Glycosyl hydrolase family 13 catalytic" evidence="3">
    <location>
        <begin position="23"/>
        <end position="337"/>
    </location>
</feature>
<sequence length="477" mass="51713">MNESTESPRPVGPDWLPTAIAYQIYPLGFCGAPAVRPSGEAEVVHRLPRITGWLDHIVSLGANVLILNPLFDSVSHGYDTLDHLRIDPRLGDEADMDALIAACRERGIRMVLDGVFNHVSEQHPIVRAALADGPGTPEGEKIRWSGEHPYGFEGNSDLVELNLRDTAVQELIAGAMLHWLERGIDGWRLDAMYAASPEGWAPIIARVLEQRPDAWILGEVIHGDYAAFAQVSGAQSITQYELWKAIWSSLRETNLWELAHALGRHQEFRDGGGLTPLTFLSNHDTTRIASQIPDGRDLAVAYALLALLPGVPAVYAGDEFGAAAIKEERAGGDDAVRPVFPDDPAAVLGAPQGTPADVDPERAQDETTFPPLTLLKPEAAPRILEVHRRLLGLRRRFPWLASAQVAVRQDVLANEYAEIELTGTEDDERLVLALNLTDDPRPAPSEVLDAVSGADMLDGTGPAEAGMVPAHGAAVVR</sequence>
<name>A0ABT0R1F3_9MICO</name>
<dbReference type="GO" id="GO:0016787">
    <property type="term" value="F:hydrolase activity"/>
    <property type="evidence" value="ECO:0007669"/>
    <property type="project" value="UniProtKB-KW"/>
</dbReference>
<evidence type="ECO:0000259" key="3">
    <source>
        <dbReference type="SMART" id="SM00642"/>
    </source>
</evidence>
<reference evidence="4" key="1">
    <citation type="submission" date="2022-02" db="EMBL/GenBank/DDBJ databases">
        <authorList>
            <person name="Lee M."/>
            <person name="Kim S.-J."/>
            <person name="Jung M.-Y."/>
        </authorList>
    </citation>
    <scope>NUCLEOTIDE SEQUENCE</scope>
    <source>
        <strain evidence="4">JHP9</strain>
    </source>
</reference>
<keyword evidence="2" id="KW-0326">Glycosidase</keyword>
<accession>A0ABT0R1F3</accession>
<dbReference type="EMBL" id="JAKNCJ010000002">
    <property type="protein sequence ID" value="MCL6423288.1"/>
    <property type="molecule type" value="Genomic_DNA"/>
</dbReference>
<dbReference type="SMART" id="SM00642">
    <property type="entry name" value="Aamy"/>
    <property type="match status" value="1"/>
</dbReference>
<dbReference type="PANTHER" id="PTHR10357:SF210">
    <property type="entry name" value="MALTODEXTRIN GLUCOSIDASE"/>
    <property type="match status" value="1"/>
</dbReference>
<dbReference type="SUPFAM" id="SSF51445">
    <property type="entry name" value="(Trans)glycosidases"/>
    <property type="match status" value="1"/>
</dbReference>
<dbReference type="Gene3D" id="3.20.20.80">
    <property type="entry name" value="Glycosidases"/>
    <property type="match status" value="1"/>
</dbReference>
<dbReference type="InterPro" id="IPR006047">
    <property type="entry name" value="GH13_cat_dom"/>
</dbReference>
<keyword evidence="5" id="KW-1185">Reference proteome</keyword>
<evidence type="ECO:0000313" key="5">
    <source>
        <dbReference type="Proteomes" id="UP001203761"/>
    </source>
</evidence>
<dbReference type="RefSeq" id="WP_249737372.1">
    <property type="nucleotide sequence ID" value="NZ_JAKNCJ010000002.1"/>
</dbReference>
<organism evidence="4 5">
    <name type="scientific">Brachybacterium equifaecis</name>
    <dbReference type="NCBI Taxonomy" id="2910770"/>
    <lineage>
        <taxon>Bacteria</taxon>
        <taxon>Bacillati</taxon>
        <taxon>Actinomycetota</taxon>
        <taxon>Actinomycetes</taxon>
        <taxon>Micrococcales</taxon>
        <taxon>Dermabacteraceae</taxon>
        <taxon>Brachybacterium</taxon>
    </lineage>
</organism>
<gene>
    <name evidence="4" type="ORF">Bequi_07800</name>
</gene>
<evidence type="ECO:0000256" key="2">
    <source>
        <dbReference type="ARBA" id="ARBA00023295"/>
    </source>
</evidence>
<dbReference type="InterPro" id="IPR017853">
    <property type="entry name" value="GH"/>
</dbReference>
<dbReference type="Proteomes" id="UP001203761">
    <property type="component" value="Unassembled WGS sequence"/>
</dbReference>
<proteinExistence type="predicted"/>
<protein>
    <submittedName>
        <fullName evidence="4">Alpha-amylase family glycosyl hydrolase</fullName>
    </submittedName>
</protein>
<comment type="caution">
    <text evidence="4">The sequence shown here is derived from an EMBL/GenBank/DDBJ whole genome shotgun (WGS) entry which is preliminary data.</text>
</comment>
<evidence type="ECO:0000313" key="4">
    <source>
        <dbReference type="EMBL" id="MCL6423288.1"/>
    </source>
</evidence>
<dbReference type="Pfam" id="PF00128">
    <property type="entry name" value="Alpha-amylase"/>
    <property type="match status" value="1"/>
</dbReference>
<dbReference type="PANTHER" id="PTHR10357">
    <property type="entry name" value="ALPHA-AMYLASE FAMILY MEMBER"/>
    <property type="match status" value="1"/>
</dbReference>
<evidence type="ECO:0000256" key="1">
    <source>
        <dbReference type="ARBA" id="ARBA00022801"/>
    </source>
</evidence>
<keyword evidence="1 4" id="KW-0378">Hydrolase</keyword>